<evidence type="ECO:0000313" key="3">
    <source>
        <dbReference type="EMBL" id="PFH50840.1"/>
    </source>
</evidence>
<evidence type="ECO:0000313" key="4">
    <source>
        <dbReference type="Proteomes" id="UP000242287"/>
    </source>
</evidence>
<dbReference type="AlphaFoldDB" id="A0A2A9NT04"/>
<dbReference type="Pfam" id="PF10342">
    <property type="entry name" value="Kre9_KNH"/>
    <property type="match status" value="1"/>
</dbReference>
<accession>A0A2A9NT04</accession>
<keyword evidence="4" id="KW-1185">Reference proteome</keyword>
<dbReference type="STRING" id="703135.A0A2A9NT04"/>
<feature type="domain" description="Yeast cell wall synthesis Kre9/Knh1-like N-terminal" evidence="2">
    <location>
        <begin position="21"/>
        <end position="91"/>
    </location>
</feature>
<reference evidence="3 4" key="1">
    <citation type="submission" date="2014-02" db="EMBL/GenBank/DDBJ databases">
        <title>Transposable element dynamics among asymbiotic and ectomycorrhizal Amanita fungi.</title>
        <authorList>
            <consortium name="DOE Joint Genome Institute"/>
            <person name="Hess J."/>
            <person name="Skrede I."/>
            <person name="Wolfe B."/>
            <person name="LaButti K."/>
            <person name="Ohm R.A."/>
            <person name="Grigoriev I.V."/>
            <person name="Pringle A."/>
        </authorList>
    </citation>
    <scope>NUCLEOTIDE SEQUENCE [LARGE SCALE GENOMIC DNA]</scope>
    <source>
        <strain evidence="3 4">SKay4041</strain>
    </source>
</reference>
<dbReference type="OrthoDB" id="2432613at2759"/>
<name>A0A2A9NT04_9AGAR</name>
<evidence type="ECO:0000259" key="2">
    <source>
        <dbReference type="Pfam" id="PF10342"/>
    </source>
</evidence>
<sequence>MYVPHRVHFLPSSPISNQVTSPSSGGACHGGQPCTVNWVDDGRAPLLSDIGVANIGLYTGQQQLLQTIEPVDVSKTHSFTFTPDTKVGPNSGS</sequence>
<dbReference type="Proteomes" id="UP000242287">
    <property type="component" value="Unassembled WGS sequence"/>
</dbReference>
<protein>
    <recommendedName>
        <fullName evidence="2">Yeast cell wall synthesis Kre9/Knh1-like N-terminal domain-containing protein</fullName>
    </recommendedName>
</protein>
<dbReference type="PROSITE" id="PS51257">
    <property type="entry name" value="PROKAR_LIPOPROTEIN"/>
    <property type="match status" value="1"/>
</dbReference>
<proteinExistence type="predicted"/>
<organism evidence="3 4">
    <name type="scientific">Amanita thiersii Skay4041</name>
    <dbReference type="NCBI Taxonomy" id="703135"/>
    <lineage>
        <taxon>Eukaryota</taxon>
        <taxon>Fungi</taxon>
        <taxon>Dikarya</taxon>
        <taxon>Basidiomycota</taxon>
        <taxon>Agaricomycotina</taxon>
        <taxon>Agaricomycetes</taxon>
        <taxon>Agaricomycetidae</taxon>
        <taxon>Agaricales</taxon>
        <taxon>Pluteineae</taxon>
        <taxon>Amanitaceae</taxon>
        <taxon>Amanita</taxon>
    </lineage>
</organism>
<keyword evidence="1" id="KW-0732">Signal</keyword>
<evidence type="ECO:0000256" key="1">
    <source>
        <dbReference type="ARBA" id="ARBA00022729"/>
    </source>
</evidence>
<dbReference type="InterPro" id="IPR018466">
    <property type="entry name" value="Kre9/Knh1-like_N"/>
</dbReference>
<gene>
    <name evidence="3" type="ORF">AMATHDRAFT_144081</name>
</gene>
<dbReference type="EMBL" id="KZ301996">
    <property type="protein sequence ID" value="PFH50840.1"/>
    <property type="molecule type" value="Genomic_DNA"/>
</dbReference>